<dbReference type="Proteomes" id="UP000015361">
    <property type="component" value="Unassembled WGS sequence"/>
</dbReference>
<sequence length="9" mass="967">MLSMMGINA</sequence>
<protein>
    <submittedName>
        <fullName evidence="1">Uncharacterized protein</fullName>
    </submittedName>
</protein>
<evidence type="ECO:0000313" key="1">
    <source>
        <dbReference type="EMBL" id="CDG05655.1"/>
    </source>
</evidence>
<organism evidence="1 2">
    <name type="scientific">Lactococcus lactis subsp. lactis A12</name>
    <dbReference type="NCBI Taxonomy" id="1137134"/>
    <lineage>
        <taxon>Bacteria</taxon>
        <taxon>Bacillati</taxon>
        <taxon>Bacillota</taxon>
        <taxon>Bacilli</taxon>
        <taxon>Lactobacillales</taxon>
        <taxon>Streptococcaceae</taxon>
        <taxon>Lactococcus</taxon>
    </lineage>
</organism>
<gene>
    <name evidence="1" type="ORF">O9U_07400</name>
</gene>
<name>S6EWU4_LACLL</name>
<accession>S6EWU4</accession>
<comment type="caution">
    <text evidence="1">The sequence shown here is derived from an EMBL/GenBank/DDBJ whole genome shotgun (WGS) entry which is preliminary data.</text>
</comment>
<evidence type="ECO:0000313" key="2">
    <source>
        <dbReference type="Proteomes" id="UP000015361"/>
    </source>
</evidence>
<reference evidence="1 2" key="1">
    <citation type="journal article" date="2013" name="Appl. Environ. Microbiol.">
        <title>The Carbohydrate Metabolism Signature of Lactococcus lactis Strain A12 Reveals Its Sourdough Ecosystem Origin.</title>
        <authorList>
            <person name="Passerini D."/>
            <person name="Coddeville M."/>
            <person name="Le Bourgeois P."/>
            <person name="Loubiere P."/>
            <person name="Ritzenthaler P."/>
            <person name="Fontagne-Faucher C."/>
            <person name="Daveran-Mingot M.L."/>
            <person name="Cocaign-Bousquet M."/>
        </authorList>
    </citation>
    <scope>NUCLEOTIDE SEQUENCE [LARGE SCALE GENOMIC DNA]</scope>
    <source>
        <strain evidence="1 2">A12</strain>
    </source>
</reference>
<dbReference type="EMBL" id="CBLU010000024">
    <property type="protein sequence ID" value="CDG05655.1"/>
    <property type="molecule type" value="Genomic_DNA"/>
</dbReference>
<proteinExistence type="predicted"/>